<evidence type="ECO:0000313" key="2">
    <source>
        <dbReference type="Proteomes" id="UP000812013"/>
    </source>
</evidence>
<gene>
    <name evidence="1" type="ORF">GPJ59_36835</name>
</gene>
<evidence type="ECO:0000313" key="1">
    <source>
        <dbReference type="EMBL" id="MBW5487222.1"/>
    </source>
</evidence>
<feature type="non-terminal residue" evidence="1">
    <location>
        <position position="179"/>
    </location>
</feature>
<dbReference type="GO" id="GO:0008233">
    <property type="term" value="F:peptidase activity"/>
    <property type="evidence" value="ECO:0007669"/>
    <property type="project" value="UniProtKB-KW"/>
</dbReference>
<dbReference type="EMBL" id="WTFF01000748">
    <property type="protein sequence ID" value="MBW5487222.1"/>
    <property type="molecule type" value="Genomic_DNA"/>
</dbReference>
<keyword evidence="1" id="KW-0645">Protease</keyword>
<name>A0ABS6ZHI2_9ACTN</name>
<comment type="caution">
    <text evidence="1">The sequence shown here is derived from an EMBL/GenBank/DDBJ whole genome shotgun (WGS) entry which is preliminary data.</text>
</comment>
<dbReference type="GO" id="GO:0006508">
    <property type="term" value="P:proteolysis"/>
    <property type="evidence" value="ECO:0007669"/>
    <property type="project" value="UniProtKB-KW"/>
</dbReference>
<keyword evidence="2" id="KW-1185">Reference proteome</keyword>
<proteinExistence type="predicted"/>
<organism evidence="1 2">
    <name type="scientific">Streptomyces bambusae</name>
    <dbReference type="NCBI Taxonomy" id="1550616"/>
    <lineage>
        <taxon>Bacteria</taxon>
        <taxon>Bacillati</taxon>
        <taxon>Actinomycetota</taxon>
        <taxon>Actinomycetes</taxon>
        <taxon>Kitasatosporales</taxon>
        <taxon>Streptomycetaceae</taxon>
        <taxon>Streptomyces</taxon>
    </lineage>
</organism>
<accession>A0ABS6ZHI2</accession>
<sequence>GPVEDASSGDVGGSGLAQRIAAVGRGAGRGLVVLLDAPEEMPPHLAHRLRDWTDATVEWLRAAGAQLVIASRPEFWEHAGALYPPGVLYLPRRPAAQLPPPLRRGDLTPAEAAAARDRYGIPADAVRPADARHPLTLRLLAGVRQAGVDEGRPGRDEVFAAHLDLICLRVAVRIAAGGA</sequence>
<feature type="non-terminal residue" evidence="1">
    <location>
        <position position="1"/>
    </location>
</feature>
<protein>
    <submittedName>
        <fullName evidence="1">Serine protease</fullName>
    </submittedName>
</protein>
<dbReference type="Proteomes" id="UP000812013">
    <property type="component" value="Unassembled WGS sequence"/>
</dbReference>
<reference evidence="1 2" key="1">
    <citation type="submission" date="2019-12" db="EMBL/GenBank/DDBJ databases">
        <title>Genome sequence of Streptomyces bambusae.</title>
        <authorList>
            <person name="Bansal K."/>
            <person name="Choksket S."/>
            <person name="Korpole S."/>
            <person name="Patil P.B."/>
        </authorList>
    </citation>
    <scope>NUCLEOTIDE SEQUENCE [LARGE SCALE GENOMIC DNA]</scope>
    <source>
        <strain evidence="1 2">SK60</strain>
    </source>
</reference>
<keyword evidence="1" id="KW-0378">Hydrolase</keyword>